<gene>
    <name evidence="2" type="ORF">C4B63_425g13</name>
</gene>
<dbReference type="VEuPathDB" id="TriTrypDB:TcCL_ESM09736"/>
<dbReference type="VEuPathDB" id="TriTrypDB:TcG_08814"/>
<evidence type="ECO:0000313" key="3">
    <source>
        <dbReference type="Proteomes" id="UP000246121"/>
    </source>
</evidence>
<dbReference type="AlphaFoldDB" id="A0A2V2UJQ6"/>
<feature type="signal peptide" evidence="1">
    <location>
        <begin position="1"/>
        <end position="18"/>
    </location>
</feature>
<proteinExistence type="predicted"/>
<reference evidence="2 3" key="1">
    <citation type="journal article" date="2018" name="Microb. Genom.">
        <title>Expanding an expanded genome: long-read sequencing of Trypanosoma cruzi.</title>
        <authorList>
            <person name="Berna L."/>
            <person name="Rodriguez M."/>
            <person name="Chiribao M.L."/>
            <person name="Parodi-Talice A."/>
            <person name="Pita S."/>
            <person name="Rijo G."/>
            <person name="Alvarez-Valin F."/>
            <person name="Robello C."/>
        </authorList>
    </citation>
    <scope>NUCLEOTIDE SEQUENCE [LARGE SCALE GENOMIC DNA]</scope>
    <source>
        <strain evidence="2 3">Dm28c</strain>
    </source>
</reference>
<name>A0A2V2UJQ6_TRYCR</name>
<dbReference type="Proteomes" id="UP000246121">
    <property type="component" value="Unassembled WGS sequence"/>
</dbReference>
<sequence>MWWCVREWLRREWQGARCLSLLWELRCIDSPLGSWNPRATLRRLRWHGRAGEGSLRSCVFSPQWTWAAGRLSEASDVICLADNAMWLRSWTNVGTFTCPLCCFLFSRETRRTPNAHTPSFLLAYLLRARQLFAACALREERAPIPGSRNCSYIHRSLGATLFSSLPFCVRVGCWVLLHDRVCVCVCVTVVRHMYFSLLVVVLAPLCGLSHTLERLYDE</sequence>
<evidence type="ECO:0000256" key="1">
    <source>
        <dbReference type="SAM" id="SignalP"/>
    </source>
</evidence>
<dbReference type="VEuPathDB" id="TriTrypDB:C4B63_425g13"/>
<keyword evidence="1" id="KW-0732">Signal</keyword>
<dbReference type="VEuPathDB" id="TriTrypDB:C3747_93g125"/>
<dbReference type="EMBL" id="PRFA01000425">
    <property type="protein sequence ID" value="PWU83028.1"/>
    <property type="molecule type" value="Genomic_DNA"/>
</dbReference>
<protein>
    <submittedName>
        <fullName evidence="2">Trypomastigote, Alanine, Serine and Valine rich protein (TASV), subfamily A</fullName>
    </submittedName>
</protein>
<dbReference type="VEuPathDB" id="TriTrypDB:TcCLB.507275.61"/>
<comment type="caution">
    <text evidence="2">The sequence shown here is derived from an EMBL/GenBank/DDBJ whole genome shotgun (WGS) entry which is preliminary data.</text>
</comment>
<feature type="chain" id="PRO_5015841559" evidence="1">
    <location>
        <begin position="19"/>
        <end position="218"/>
    </location>
</feature>
<dbReference type="VEuPathDB" id="TriTrypDB:ECC02_003348"/>
<organism evidence="2 3">
    <name type="scientific">Trypanosoma cruzi</name>
    <dbReference type="NCBI Taxonomy" id="5693"/>
    <lineage>
        <taxon>Eukaryota</taxon>
        <taxon>Discoba</taxon>
        <taxon>Euglenozoa</taxon>
        <taxon>Kinetoplastea</taxon>
        <taxon>Metakinetoplastina</taxon>
        <taxon>Trypanosomatida</taxon>
        <taxon>Trypanosomatidae</taxon>
        <taxon>Trypanosoma</taxon>
        <taxon>Schizotrypanum</taxon>
    </lineage>
</organism>
<evidence type="ECO:0000313" key="2">
    <source>
        <dbReference type="EMBL" id="PWU83028.1"/>
    </source>
</evidence>
<dbReference type="VEuPathDB" id="TriTrypDB:TcCLB.507491.20"/>
<accession>A0A2V2UJQ6</accession>